<keyword evidence="2" id="KW-1185">Reference proteome</keyword>
<accession>A0A1G6ICR8</accession>
<dbReference type="RefSeq" id="WP_281243109.1">
    <property type="nucleotide sequence ID" value="NZ_FMZV01000001.1"/>
</dbReference>
<evidence type="ECO:0000313" key="2">
    <source>
        <dbReference type="Proteomes" id="UP000199628"/>
    </source>
</evidence>
<evidence type="ECO:0000313" key="1">
    <source>
        <dbReference type="EMBL" id="SDC03546.1"/>
    </source>
</evidence>
<proteinExistence type="predicted"/>
<sequence>MVQRKAQPIRQPMIGREIGGIDGVVRFVLREFLPLGDVGY</sequence>
<protein>
    <submittedName>
        <fullName evidence="1">Uncharacterized protein</fullName>
    </submittedName>
</protein>
<dbReference type="EMBL" id="FMZV01000001">
    <property type="protein sequence ID" value="SDC03546.1"/>
    <property type="molecule type" value="Genomic_DNA"/>
</dbReference>
<dbReference type="Proteomes" id="UP000199628">
    <property type="component" value="Unassembled WGS sequence"/>
</dbReference>
<gene>
    <name evidence="1" type="ORF">SAMN04488239_10171</name>
</gene>
<reference evidence="2" key="1">
    <citation type="submission" date="2016-10" db="EMBL/GenBank/DDBJ databases">
        <authorList>
            <person name="Varghese N."/>
            <person name="Submissions S."/>
        </authorList>
    </citation>
    <scope>NUCLEOTIDE SEQUENCE [LARGE SCALE GENOMIC DNA]</scope>
    <source>
        <strain evidence="2">CGMCC 1.9108</strain>
    </source>
</reference>
<dbReference type="AlphaFoldDB" id="A0A1G6ICR8"/>
<organism evidence="1 2">
    <name type="scientific">Ruegeria marina</name>
    <dbReference type="NCBI Taxonomy" id="639004"/>
    <lineage>
        <taxon>Bacteria</taxon>
        <taxon>Pseudomonadati</taxon>
        <taxon>Pseudomonadota</taxon>
        <taxon>Alphaproteobacteria</taxon>
        <taxon>Rhodobacterales</taxon>
        <taxon>Roseobacteraceae</taxon>
        <taxon>Ruegeria</taxon>
    </lineage>
</organism>
<name>A0A1G6ICR8_9RHOB</name>